<organism evidence="1">
    <name type="scientific">Schizaphis graminum</name>
    <name type="common">Green bug aphid</name>
    <dbReference type="NCBI Taxonomy" id="13262"/>
    <lineage>
        <taxon>Eukaryota</taxon>
        <taxon>Metazoa</taxon>
        <taxon>Ecdysozoa</taxon>
        <taxon>Arthropoda</taxon>
        <taxon>Hexapoda</taxon>
        <taxon>Insecta</taxon>
        <taxon>Pterygota</taxon>
        <taxon>Neoptera</taxon>
        <taxon>Paraneoptera</taxon>
        <taxon>Hemiptera</taxon>
        <taxon>Sternorrhyncha</taxon>
        <taxon>Aphidomorpha</taxon>
        <taxon>Aphidoidea</taxon>
        <taxon>Aphididae</taxon>
        <taxon>Aphidini</taxon>
        <taxon>Schizaphis</taxon>
    </lineage>
</organism>
<name>A0A2S2NR19_SCHGA</name>
<gene>
    <name evidence="1" type="ORF">g.107696</name>
</gene>
<accession>A0A2S2NR19</accession>
<proteinExistence type="predicted"/>
<sequence length="186" mass="21888">MNQLQRIMGQEKYIKLQENQFTTSVELRTENMAPVNKYDNLRKEAAEKRRTLVAENKENLLGLSSVIAVKKTDNQWTRQQNHEKHLRIIRWVTEVNSARKDIGNQWNSPSDWRMVTECTVHKYIPFESTTLTQAFDYVIYRLAQFGKPNTKLSLVDEDTPLWYLSRNATRRALKRAAAKRSGFLRN</sequence>
<dbReference type="EMBL" id="GGMR01006783">
    <property type="protein sequence ID" value="MBY19402.1"/>
    <property type="molecule type" value="Transcribed_RNA"/>
</dbReference>
<protein>
    <submittedName>
        <fullName evidence="1">Uncharacterized protein</fullName>
    </submittedName>
</protein>
<dbReference type="AlphaFoldDB" id="A0A2S2NR19"/>
<reference evidence="1" key="1">
    <citation type="submission" date="2018-04" db="EMBL/GenBank/DDBJ databases">
        <title>Transcriptome of Schizaphis graminum biotype I.</title>
        <authorList>
            <person name="Scully E.D."/>
            <person name="Geib S.M."/>
            <person name="Palmer N.A."/>
            <person name="Koch K."/>
            <person name="Bradshaw J."/>
            <person name="Heng-Moss T."/>
            <person name="Sarath G."/>
        </authorList>
    </citation>
    <scope>NUCLEOTIDE SEQUENCE</scope>
</reference>
<evidence type="ECO:0000313" key="1">
    <source>
        <dbReference type="EMBL" id="MBY19402.1"/>
    </source>
</evidence>